<comment type="function">
    <text evidence="7">Required for chromosome condensation and partitioning.</text>
</comment>
<dbReference type="InterPro" id="IPR024704">
    <property type="entry name" value="SMC"/>
</dbReference>
<comment type="subcellular location">
    <subcellularLocation>
        <location evidence="1 7">Cytoplasm</location>
    </subcellularLocation>
</comment>
<evidence type="ECO:0000256" key="5">
    <source>
        <dbReference type="ARBA" id="ARBA00023054"/>
    </source>
</evidence>
<dbReference type="GO" id="GO:0007062">
    <property type="term" value="P:sister chromatid cohesion"/>
    <property type="evidence" value="ECO:0007669"/>
    <property type="project" value="InterPro"/>
</dbReference>
<dbReference type="Gene3D" id="1.10.287.1490">
    <property type="match status" value="1"/>
</dbReference>
<dbReference type="GO" id="GO:0005524">
    <property type="term" value="F:ATP binding"/>
    <property type="evidence" value="ECO:0007669"/>
    <property type="project" value="UniProtKB-UniRule"/>
</dbReference>
<keyword evidence="6 7" id="KW-0238">DNA-binding</keyword>
<dbReference type="CDD" id="cd03278">
    <property type="entry name" value="ABC_SMC_barmotin"/>
    <property type="match status" value="2"/>
</dbReference>
<dbReference type="GO" id="GO:0006260">
    <property type="term" value="P:DNA replication"/>
    <property type="evidence" value="ECO:0007669"/>
    <property type="project" value="UniProtKB-UniRule"/>
</dbReference>
<dbReference type="SUPFAM" id="SSF75553">
    <property type="entry name" value="Smc hinge domain"/>
    <property type="match status" value="1"/>
</dbReference>
<keyword evidence="4 7" id="KW-0067">ATP-binding</keyword>
<dbReference type="SMART" id="SM00968">
    <property type="entry name" value="SMC_hinge"/>
    <property type="match status" value="1"/>
</dbReference>
<comment type="similarity">
    <text evidence="7">Belongs to the SMC family.</text>
</comment>
<organism evidence="9 10">
    <name type="scientific">Limosilactobacillus fermentum</name>
    <name type="common">Lactobacillus fermentum</name>
    <dbReference type="NCBI Taxonomy" id="1613"/>
    <lineage>
        <taxon>Bacteria</taxon>
        <taxon>Bacillati</taxon>
        <taxon>Bacillota</taxon>
        <taxon>Bacilli</taxon>
        <taxon>Lactobacillales</taxon>
        <taxon>Lactobacillaceae</taxon>
        <taxon>Limosilactobacillus</taxon>
    </lineage>
</organism>
<dbReference type="Proteomes" id="UP000094714">
    <property type="component" value="Chromosome"/>
</dbReference>
<keyword evidence="3 7" id="KW-0547">Nucleotide-binding</keyword>
<comment type="domain">
    <text evidence="7">Contains large globular domains required for ATP hydrolysis at each terminus and a third globular domain forming a flexible hinge near the middle of the molecule. These domains are separated by coiled-coil structures.</text>
</comment>
<evidence type="ECO:0000256" key="4">
    <source>
        <dbReference type="ARBA" id="ARBA00022840"/>
    </source>
</evidence>
<feature type="coiled-coil region" evidence="7">
    <location>
        <begin position="346"/>
        <end position="476"/>
    </location>
</feature>
<dbReference type="Pfam" id="PF06470">
    <property type="entry name" value="SMC_hinge"/>
    <property type="match status" value="1"/>
</dbReference>
<feature type="coiled-coil region" evidence="7">
    <location>
        <begin position="665"/>
        <end position="811"/>
    </location>
</feature>
<evidence type="ECO:0000256" key="2">
    <source>
        <dbReference type="ARBA" id="ARBA00022490"/>
    </source>
</evidence>
<dbReference type="PIRSF" id="PIRSF005719">
    <property type="entry name" value="SMC"/>
    <property type="match status" value="1"/>
</dbReference>
<evidence type="ECO:0000256" key="8">
    <source>
        <dbReference type="SAM" id="MobiDB-lite"/>
    </source>
</evidence>
<keyword evidence="5 7" id="KW-0175">Coiled coil</keyword>
<keyword evidence="2 7" id="KW-0963">Cytoplasm</keyword>
<dbReference type="RefSeq" id="WP_021349783.1">
    <property type="nucleotide sequence ID" value="NZ_CAXOPQ010000006.1"/>
</dbReference>
<evidence type="ECO:0000256" key="3">
    <source>
        <dbReference type="ARBA" id="ARBA00022741"/>
    </source>
</evidence>
<evidence type="ECO:0000313" key="9">
    <source>
        <dbReference type="EMBL" id="AOR73719.1"/>
    </source>
</evidence>
<proteinExistence type="inferred from homology"/>
<feature type="compositionally biased region" description="Polar residues" evidence="8">
    <location>
        <begin position="260"/>
        <end position="272"/>
    </location>
</feature>
<dbReference type="NCBIfam" id="TIGR02168">
    <property type="entry name" value="SMC_prok_B"/>
    <property type="match status" value="1"/>
</dbReference>
<feature type="binding site" evidence="7">
    <location>
        <begin position="32"/>
        <end position="39"/>
    </location>
    <ligand>
        <name>ATP</name>
        <dbReference type="ChEBI" id="CHEBI:30616"/>
    </ligand>
</feature>
<name>A0A1D7ZV96_LIMFE</name>
<comment type="subunit">
    <text evidence="7">Homodimer.</text>
</comment>
<feature type="region of interest" description="Disordered" evidence="8">
    <location>
        <begin position="304"/>
        <end position="329"/>
    </location>
</feature>
<dbReference type="GO" id="GO:0007059">
    <property type="term" value="P:chromosome segregation"/>
    <property type="evidence" value="ECO:0007669"/>
    <property type="project" value="UniProtKB-UniRule"/>
</dbReference>
<dbReference type="EMBL" id="CP017151">
    <property type="protein sequence ID" value="AOR73719.1"/>
    <property type="molecule type" value="Genomic_DNA"/>
</dbReference>
<evidence type="ECO:0000313" key="10">
    <source>
        <dbReference type="Proteomes" id="UP000094714"/>
    </source>
</evidence>
<feature type="coiled-coil region" evidence="7">
    <location>
        <begin position="1003"/>
        <end position="1030"/>
    </location>
</feature>
<evidence type="ECO:0000256" key="6">
    <source>
        <dbReference type="ARBA" id="ARBA00023125"/>
    </source>
</evidence>
<dbReference type="GO" id="GO:0003677">
    <property type="term" value="F:DNA binding"/>
    <property type="evidence" value="ECO:0007669"/>
    <property type="project" value="UniProtKB-UniRule"/>
</dbReference>
<dbReference type="InterPro" id="IPR010935">
    <property type="entry name" value="SMC_hinge"/>
</dbReference>
<dbReference type="FunFam" id="3.40.50.300:FF:000984">
    <property type="entry name" value="Chromosome partition protein Smc"/>
    <property type="match status" value="1"/>
</dbReference>
<protein>
    <recommendedName>
        <fullName evidence="7">Chromosome partition protein Smc</fullName>
    </recommendedName>
</protein>
<keyword evidence="9" id="KW-0378">Hydrolase</keyword>
<dbReference type="Pfam" id="PF02463">
    <property type="entry name" value="SMC_N"/>
    <property type="match status" value="1"/>
</dbReference>
<dbReference type="GO" id="GO:0016887">
    <property type="term" value="F:ATP hydrolysis activity"/>
    <property type="evidence" value="ECO:0007669"/>
    <property type="project" value="InterPro"/>
</dbReference>
<dbReference type="Gene3D" id="3.30.70.1620">
    <property type="match status" value="1"/>
</dbReference>
<dbReference type="InterPro" id="IPR027417">
    <property type="entry name" value="P-loop_NTPase"/>
</dbReference>
<dbReference type="AlphaFoldDB" id="A0A1D7ZV96"/>
<dbReference type="GO" id="GO:0030261">
    <property type="term" value="P:chromosome condensation"/>
    <property type="evidence" value="ECO:0007669"/>
    <property type="project" value="InterPro"/>
</dbReference>
<dbReference type="InterPro" id="IPR003395">
    <property type="entry name" value="RecF/RecN/SMC_N"/>
</dbReference>
<dbReference type="GO" id="GO:0005694">
    <property type="term" value="C:chromosome"/>
    <property type="evidence" value="ECO:0007669"/>
    <property type="project" value="InterPro"/>
</dbReference>
<dbReference type="PANTHER" id="PTHR43977">
    <property type="entry name" value="STRUCTURAL MAINTENANCE OF CHROMOSOMES PROTEIN 3"/>
    <property type="match status" value="1"/>
</dbReference>
<dbReference type="Gene3D" id="3.40.50.300">
    <property type="entry name" value="P-loop containing nucleotide triphosphate hydrolases"/>
    <property type="match status" value="2"/>
</dbReference>
<dbReference type="PATRIC" id="fig|1613.112.peg.256"/>
<feature type="coiled-coil region" evidence="7">
    <location>
        <begin position="875"/>
        <end position="966"/>
    </location>
</feature>
<feature type="compositionally biased region" description="Basic and acidic residues" evidence="8">
    <location>
        <begin position="309"/>
        <end position="327"/>
    </location>
</feature>
<dbReference type="HAMAP" id="MF_01894">
    <property type="entry name" value="Smc_prok"/>
    <property type="match status" value="1"/>
</dbReference>
<dbReference type="SUPFAM" id="SSF52540">
    <property type="entry name" value="P-loop containing nucleoside triphosphate hydrolases"/>
    <property type="match status" value="1"/>
</dbReference>
<dbReference type="FunFam" id="3.40.50.300:FF:000901">
    <property type="entry name" value="Chromosome partition protein Smc"/>
    <property type="match status" value="1"/>
</dbReference>
<reference evidence="9 10" key="1">
    <citation type="submission" date="2016-09" db="EMBL/GenBank/DDBJ databases">
        <title>Genome Sequence of the Lactobacillus fermentum strain NCC2970 (CNCM I-5068).</title>
        <authorList>
            <person name="Barretto C."/>
            <person name="Ngom-Bru C."/>
            <person name="Genevaz A."/>
            <person name="Fournier C."/>
            <person name="Moine D."/>
            <person name="Kassam M."/>
            <person name="Iltis A."/>
            <person name="Sagory-Zalkind P."/>
            <person name="Faucherand G."/>
            <person name="Descombes P."/>
            <person name="Duboux S."/>
        </authorList>
    </citation>
    <scope>NUCLEOTIDE SEQUENCE [LARGE SCALE GENOMIC DNA]</scope>
    <source>
        <strain evidence="9 10">NCC2970</strain>
    </source>
</reference>
<dbReference type="InterPro" id="IPR036277">
    <property type="entry name" value="SMC_hinge_sf"/>
</dbReference>
<evidence type="ECO:0000256" key="7">
    <source>
        <dbReference type="HAMAP-Rule" id="MF_01894"/>
    </source>
</evidence>
<accession>A0A1D7ZV96</accession>
<feature type="region of interest" description="Disordered" evidence="8">
    <location>
        <begin position="254"/>
        <end position="276"/>
    </location>
</feature>
<gene>
    <name evidence="7" type="primary">smc</name>
    <name evidence="9" type="ORF">LACFE_CDS0241</name>
</gene>
<dbReference type="InterPro" id="IPR011890">
    <property type="entry name" value="SMC_prok"/>
</dbReference>
<dbReference type="GO" id="GO:0005737">
    <property type="term" value="C:cytoplasm"/>
    <property type="evidence" value="ECO:0007669"/>
    <property type="project" value="UniProtKB-SubCell"/>
</dbReference>
<dbReference type="Gene3D" id="1.20.1060.20">
    <property type="match status" value="1"/>
</dbReference>
<evidence type="ECO:0000256" key="1">
    <source>
        <dbReference type="ARBA" id="ARBA00004496"/>
    </source>
</evidence>
<sequence>MRLLSLEIEGFKSFADKTVIDFRPGMTGIIGPNGSGKSNIIEAIRWVMGEQSAKTLRGDKMADVIFNGAADRKPLNRAQVKITLDNSDHYLDSEFTELTVTRRLYRNGDSEYLVNDRPVRLKDIVDLFIDSGIGRESFSIISQGRVAAIFNGKPTDRREVIETVAGVAKYKQNKRTAEKRLVTTTDNLNRVNDIIAEINGRLAPLAEESTLAEEYLEQKARLDRLDRTQTVRQTRANQARLSQVNEKVVKGRELTKQYDQDANTASQRQAQLEGQRRQLLATRDEHQAKLLEATQVIAKLENQQSLSSVRKEQRQAEQDRLTKRQSDLTEQQRALTDQITAVNGELTKRKEAIKDHQAQLRQLKTMSAEERAAQLEETIENLRNKQVDLMQEQTTIQNNQLFLKRDHQRNQSQQEAGAAALSEAKRKLAELTKAANQQATVAQTAEQTAQELVQRYNQEQASQAKLQQEYEQTSRRWYQALGDVSSAEGRIKSYQSMAADYTGYYHGVQQVLRKRQAYPGLFGAVSELLEVPSQYTTAIETVLGGQLQQLVVDSQATGKRIIQDLIQSRGGRVTILPLDNLRGGFAPRNLAKLVTMPGYVGRAGELIAYDARFQVVVDQLLASTVVVDNLDHATEIARAGQHQVRVVTLDGQLINASGAMTGGANRNQRTGLLRQRQELAELEQAVKQAQATASQLEAQVQRLQRARQASQVTRDKLEQELARARNEAVEQSNQAQRLQDQVTAAAQTVTSLEYQTNQQSNQQANYQSRVQEAACEAARVEQELAEVKERISRAQEQLTALQSNAASQNEQVHELSQWLAVEKTRLEQDESHRSELLKQQSEVQAALAETQGALAQLSKQDQTMDAEHESSQVALEESRAALKDHQAAVETVTDQLDQVEADLRQASERAQRLQDLLKVALSDQTRLAAEQAQLETTIDQGLNRLSERYQMTLDAASQDMADLADEELARQIKLLNRGIADLGEVNTSSIAEYKQVKERYDFLSGQQADLVAAKEQLEQTMTEMDQQVETRFMNTFKQVSAAFSETFTQIFDGGEAKLILTEPSQPLTTGVDIMAQPPGKRNQRLSLLSGGERALTAIALLFAILKVRPVPFAILDEPEAALDAVNVDRFAHYLDRFGDQGPQFIVITHRKGTMMNADVLYGVTMQESGVSRMVSVDVNTTLAQHQG</sequence>